<feature type="transmembrane region" description="Helical" evidence="1">
    <location>
        <begin position="113"/>
        <end position="131"/>
    </location>
</feature>
<dbReference type="EMBL" id="UOEC01000106">
    <property type="protein sequence ID" value="VAV93081.1"/>
    <property type="molecule type" value="Genomic_DNA"/>
</dbReference>
<proteinExistence type="predicted"/>
<dbReference type="Pfam" id="PF09490">
    <property type="entry name" value="CbtA"/>
    <property type="match status" value="1"/>
</dbReference>
<feature type="transmembrane region" description="Helical" evidence="1">
    <location>
        <begin position="151"/>
        <end position="168"/>
    </location>
</feature>
<gene>
    <name evidence="2" type="ORF">MNBD_ALPHA08-963</name>
</gene>
<sequence>MIMRVLFAAILAGFVAGLAMTTIQSLKTTPLILKAEVFEGANVHEHAPGENTVEHKQQEAANATAEVESQTWTPTDGFERTAYSFLSGIIVTIGFALILVSASLLTNISITPANGAFWGFVAFAIFTLLPASGLPPELPTMDAAPLPFRQTWWWAAVAAGAAGVALIALRGGVLFSIIGVAIMIAPHIIGAPQPESHDTAIPAYLVQSYVANSILSMAVTWVVVGVALGFTMKSQKLVEA</sequence>
<reference evidence="2" key="1">
    <citation type="submission" date="2018-06" db="EMBL/GenBank/DDBJ databases">
        <authorList>
            <person name="Zhirakovskaya E."/>
        </authorList>
    </citation>
    <scope>NUCLEOTIDE SEQUENCE</scope>
</reference>
<organism evidence="2">
    <name type="scientific">hydrothermal vent metagenome</name>
    <dbReference type="NCBI Taxonomy" id="652676"/>
    <lineage>
        <taxon>unclassified sequences</taxon>
        <taxon>metagenomes</taxon>
        <taxon>ecological metagenomes</taxon>
    </lineage>
</organism>
<feature type="transmembrane region" description="Helical" evidence="1">
    <location>
        <begin position="209"/>
        <end position="230"/>
    </location>
</feature>
<dbReference type="AlphaFoldDB" id="A0A3B0RNS7"/>
<evidence type="ECO:0000313" key="2">
    <source>
        <dbReference type="EMBL" id="VAV93081.1"/>
    </source>
</evidence>
<evidence type="ECO:0000256" key="1">
    <source>
        <dbReference type="SAM" id="Phobius"/>
    </source>
</evidence>
<name>A0A3B0RNS7_9ZZZZ</name>
<keyword evidence="1" id="KW-1133">Transmembrane helix</keyword>
<protein>
    <submittedName>
        <fullName evidence="2">Predicted cobalt transporter CbtA</fullName>
    </submittedName>
</protein>
<accession>A0A3B0RNS7</accession>
<feature type="transmembrane region" description="Helical" evidence="1">
    <location>
        <begin position="173"/>
        <end position="189"/>
    </location>
</feature>
<feature type="transmembrane region" description="Helical" evidence="1">
    <location>
        <begin position="82"/>
        <end position="106"/>
    </location>
</feature>
<keyword evidence="1" id="KW-0472">Membrane</keyword>
<dbReference type="NCBIfam" id="TIGR02458">
    <property type="entry name" value="CbtA"/>
    <property type="match status" value="1"/>
</dbReference>
<keyword evidence="1" id="KW-0812">Transmembrane</keyword>
<dbReference type="InterPro" id="IPR012666">
    <property type="entry name" value="CbtA_put"/>
</dbReference>